<comment type="caution">
    <text evidence="2">The sequence shown here is derived from an EMBL/GenBank/DDBJ whole genome shotgun (WGS) entry which is preliminary data.</text>
</comment>
<accession>A0A4U6CPD1</accession>
<dbReference type="InterPro" id="IPR024775">
    <property type="entry name" value="DinB-like"/>
</dbReference>
<gene>
    <name evidence="2" type="ORF">FDK13_33710</name>
</gene>
<dbReference type="Proteomes" id="UP000304900">
    <property type="component" value="Unassembled WGS sequence"/>
</dbReference>
<dbReference type="AlphaFoldDB" id="A0A4U6CPD1"/>
<organism evidence="2 3">
    <name type="scientific">Dyadobacter frigoris</name>
    <dbReference type="NCBI Taxonomy" id="2576211"/>
    <lineage>
        <taxon>Bacteria</taxon>
        <taxon>Pseudomonadati</taxon>
        <taxon>Bacteroidota</taxon>
        <taxon>Cytophagia</taxon>
        <taxon>Cytophagales</taxon>
        <taxon>Spirosomataceae</taxon>
        <taxon>Dyadobacter</taxon>
    </lineage>
</organism>
<reference evidence="2 3" key="1">
    <citation type="submission" date="2019-05" db="EMBL/GenBank/DDBJ databases">
        <title>Dyadobacter AR-3-8 sp. nov., isolated from arctic soil.</title>
        <authorList>
            <person name="Chaudhary D.K."/>
        </authorList>
    </citation>
    <scope>NUCLEOTIDE SEQUENCE [LARGE SCALE GENOMIC DNA]</scope>
    <source>
        <strain evidence="2 3">AR-3-8</strain>
    </source>
</reference>
<dbReference type="SUPFAM" id="SSF109854">
    <property type="entry name" value="DinB/YfiT-like putative metalloenzymes"/>
    <property type="match status" value="1"/>
</dbReference>
<evidence type="ECO:0000313" key="2">
    <source>
        <dbReference type="EMBL" id="TKT85475.1"/>
    </source>
</evidence>
<dbReference type="Gene3D" id="1.20.120.450">
    <property type="entry name" value="dinb family like domain"/>
    <property type="match status" value="1"/>
</dbReference>
<protein>
    <submittedName>
        <fullName evidence="2">DinB family protein</fullName>
    </submittedName>
</protein>
<proteinExistence type="predicted"/>
<evidence type="ECO:0000313" key="3">
    <source>
        <dbReference type="Proteomes" id="UP000304900"/>
    </source>
</evidence>
<dbReference type="Pfam" id="PF12867">
    <property type="entry name" value="DinB_2"/>
    <property type="match status" value="1"/>
</dbReference>
<evidence type="ECO:0000259" key="1">
    <source>
        <dbReference type="Pfam" id="PF12867"/>
    </source>
</evidence>
<feature type="domain" description="DinB-like" evidence="1">
    <location>
        <begin position="27"/>
        <end position="161"/>
    </location>
</feature>
<dbReference type="EMBL" id="SZVO01000030">
    <property type="protein sequence ID" value="TKT85475.1"/>
    <property type="molecule type" value="Genomic_DNA"/>
</dbReference>
<sequence>MTESFQDYKIRILGYIEGQNILDLQTAMPDKLESYVKRIPADILSVRPSLNKWSVREIVAHLADDELVGAYRIRLILSDPGTVIQAFDQDKWAQHGKYKSMQMESSLRLFRELRQWNLSLFECLNSEQWQYYGIHAERGKESIQDIATYYAGHDINHFKQIEGIYSF</sequence>
<keyword evidence="3" id="KW-1185">Reference proteome</keyword>
<dbReference type="RefSeq" id="WP_137344418.1">
    <property type="nucleotide sequence ID" value="NZ_BSQH01000020.1"/>
</dbReference>
<dbReference type="OrthoDB" id="9793216at2"/>
<name>A0A4U6CPD1_9BACT</name>
<dbReference type="InterPro" id="IPR034660">
    <property type="entry name" value="DinB/YfiT-like"/>
</dbReference>